<evidence type="ECO:0000313" key="5">
    <source>
        <dbReference type="EMBL" id="KJA27099.1"/>
    </source>
</evidence>
<dbReference type="PRINTS" id="PR00146">
    <property type="entry name" value="DHPICSNTHASE"/>
</dbReference>
<feature type="active site" description="Proton donor/acceptor" evidence="3">
    <location>
        <position position="155"/>
    </location>
</feature>
<feature type="binding site" evidence="4">
    <location>
        <position position="241"/>
    </location>
    <ligand>
        <name>pyruvate</name>
        <dbReference type="ChEBI" id="CHEBI:15361"/>
    </ligand>
</feature>
<dbReference type="Gene3D" id="3.20.20.70">
    <property type="entry name" value="Aldolase class I"/>
    <property type="match status" value="1"/>
</dbReference>
<organism evidence="5 6">
    <name type="scientific">Hypholoma sublateritium (strain FD-334 SS-4)</name>
    <dbReference type="NCBI Taxonomy" id="945553"/>
    <lineage>
        <taxon>Eukaryota</taxon>
        <taxon>Fungi</taxon>
        <taxon>Dikarya</taxon>
        <taxon>Basidiomycota</taxon>
        <taxon>Agaricomycotina</taxon>
        <taxon>Agaricomycetes</taxon>
        <taxon>Agaricomycetidae</taxon>
        <taxon>Agaricales</taxon>
        <taxon>Agaricineae</taxon>
        <taxon>Strophariaceae</taxon>
        <taxon>Hypholoma</taxon>
    </lineage>
</organism>
<accession>A0A0D2P7Y7</accession>
<dbReference type="InterPro" id="IPR002220">
    <property type="entry name" value="DapA-like"/>
</dbReference>
<dbReference type="CDD" id="cd00408">
    <property type="entry name" value="DHDPS-like"/>
    <property type="match status" value="1"/>
</dbReference>
<dbReference type="Pfam" id="PF00701">
    <property type="entry name" value="DHDPS"/>
    <property type="match status" value="1"/>
</dbReference>
<name>A0A0D2P7Y7_HYPSF</name>
<feature type="active site" description="Schiff-base intermediate with substrate" evidence="3">
    <location>
        <position position="185"/>
    </location>
</feature>
<comment type="similarity">
    <text evidence="2">Belongs to the DapA family.</text>
</comment>
<evidence type="ECO:0000256" key="3">
    <source>
        <dbReference type="PIRSR" id="PIRSR001365-1"/>
    </source>
</evidence>
<evidence type="ECO:0000256" key="2">
    <source>
        <dbReference type="PIRNR" id="PIRNR001365"/>
    </source>
</evidence>
<dbReference type="AlphaFoldDB" id="A0A0D2P7Y7"/>
<sequence length="345" mass="36285">MAANGYHANGITRPLMAGIFAPIPSFFLPETEDLDIPSFEAHVVRTATAGVGPLIAGSMGEAIHLSHSERVKLIHAGRKALDGAGLNHVPIIAGTGAGSTRETIELTNQAAMAGADYVIVITSGYFAGVLANNRAALKAFFVEVSEKSPIPVLIYNYPGASGGIDLDSDLITEIAEDCPNICGVKLTCGNVGKLTRIADAIAAPTFASLHPRKNPQAPFLVLGGYTDFLVPSTYASGHGAITGLANLFPNATVHLFKLAEASKKDPSLLQEAQRVQGIIARADFTISKASISGTKYLLEKMYGYGGTTRKPLPPIDPAVGEALWAHPHTRAGVQLERELTGKPRV</sequence>
<dbReference type="OrthoDB" id="191315at2759"/>
<protein>
    <recommendedName>
        <fullName evidence="7">Dihydrodipicolinate synthetase</fullName>
    </recommendedName>
</protein>
<keyword evidence="6" id="KW-1185">Reference proteome</keyword>
<evidence type="ECO:0000256" key="1">
    <source>
        <dbReference type="ARBA" id="ARBA00023239"/>
    </source>
</evidence>
<evidence type="ECO:0000256" key="4">
    <source>
        <dbReference type="PIRSR" id="PIRSR001365-2"/>
    </source>
</evidence>
<dbReference type="InterPro" id="IPR013785">
    <property type="entry name" value="Aldolase_TIM"/>
</dbReference>
<dbReference type="STRING" id="945553.A0A0D2P7Y7"/>
<keyword evidence="1 2" id="KW-0456">Lyase</keyword>
<dbReference type="EMBL" id="KN817525">
    <property type="protein sequence ID" value="KJA27099.1"/>
    <property type="molecule type" value="Genomic_DNA"/>
</dbReference>
<dbReference type="PANTHER" id="PTHR12128">
    <property type="entry name" value="DIHYDRODIPICOLINATE SYNTHASE"/>
    <property type="match status" value="1"/>
</dbReference>
<evidence type="ECO:0008006" key="7">
    <source>
        <dbReference type="Google" id="ProtNLM"/>
    </source>
</evidence>
<dbReference type="PIRSF" id="PIRSF001365">
    <property type="entry name" value="DHDPS"/>
    <property type="match status" value="1"/>
</dbReference>
<dbReference type="PANTHER" id="PTHR12128:SF66">
    <property type="entry name" value="4-HYDROXY-2-OXOGLUTARATE ALDOLASE, MITOCHONDRIAL"/>
    <property type="match status" value="1"/>
</dbReference>
<dbReference type="GO" id="GO:0008840">
    <property type="term" value="F:4-hydroxy-tetrahydrodipicolinate synthase activity"/>
    <property type="evidence" value="ECO:0007669"/>
    <property type="project" value="TreeGrafter"/>
</dbReference>
<evidence type="ECO:0000313" key="6">
    <source>
        <dbReference type="Proteomes" id="UP000054270"/>
    </source>
</evidence>
<proteinExistence type="inferred from homology"/>
<reference evidence="6" key="1">
    <citation type="submission" date="2014-04" db="EMBL/GenBank/DDBJ databases">
        <title>Evolutionary Origins and Diversification of the Mycorrhizal Mutualists.</title>
        <authorList>
            <consortium name="DOE Joint Genome Institute"/>
            <consortium name="Mycorrhizal Genomics Consortium"/>
            <person name="Kohler A."/>
            <person name="Kuo A."/>
            <person name="Nagy L.G."/>
            <person name="Floudas D."/>
            <person name="Copeland A."/>
            <person name="Barry K.W."/>
            <person name="Cichocki N."/>
            <person name="Veneault-Fourrey C."/>
            <person name="LaButti K."/>
            <person name="Lindquist E.A."/>
            <person name="Lipzen A."/>
            <person name="Lundell T."/>
            <person name="Morin E."/>
            <person name="Murat C."/>
            <person name="Riley R."/>
            <person name="Ohm R."/>
            <person name="Sun H."/>
            <person name="Tunlid A."/>
            <person name="Henrissat B."/>
            <person name="Grigoriev I.V."/>
            <person name="Hibbett D.S."/>
            <person name="Martin F."/>
        </authorList>
    </citation>
    <scope>NUCLEOTIDE SEQUENCE [LARGE SCALE GENOMIC DNA]</scope>
    <source>
        <strain evidence="6">FD-334 SS-4</strain>
    </source>
</reference>
<dbReference type="Proteomes" id="UP000054270">
    <property type="component" value="Unassembled WGS sequence"/>
</dbReference>
<gene>
    <name evidence="5" type="ORF">HYPSUDRAFT_63358</name>
</gene>
<dbReference type="SMART" id="SM01130">
    <property type="entry name" value="DHDPS"/>
    <property type="match status" value="1"/>
</dbReference>
<dbReference type="OMA" id="ADYSIVI"/>
<dbReference type="SUPFAM" id="SSF51569">
    <property type="entry name" value="Aldolase"/>
    <property type="match status" value="1"/>
</dbReference>